<proteinExistence type="predicted"/>
<reference evidence="1" key="1">
    <citation type="journal article" date="2023" name="Plant J.">
        <title>Genome sequences and population genomics provide insights into the demographic history, inbreeding, and mutation load of two 'living fossil' tree species of Dipteronia.</title>
        <authorList>
            <person name="Feng Y."/>
            <person name="Comes H.P."/>
            <person name="Chen J."/>
            <person name="Zhu S."/>
            <person name="Lu R."/>
            <person name="Zhang X."/>
            <person name="Li P."/>
            <person name="Qiu J."/>
            <person name="Olsen K.M."/>
            <person name="Qiu Y."/>
        </authorList>
    </citation>
    <scope>NUCLEOTIDE SEQUENCE</scope>
    <source>
        <strain evidence="1">KIB01</strain>
    </source>
</reference>
<sequence length="68" mass="8018">MRIAEMESVEMENVDPKTTDRLRLGTLQRENVRLQLCMETEEERKKIAEIGVSKHYKDDLGFYLMVLS</sequence>
<keyword evidence="2" id="KW-1185">Reference proteome</keyword>
<dbReference type="Proteomes" id="UP001280121">
    <property type="component" value="Unassembled WGS sequence"/>
</dbReference>
<organism evidence="1 2">
    <name type="scientific">Dipteronia dyeriana</name>
    <dbReference type="NCBI Taxonomy" id="168575"/>
    <lineage>
        <taxon>Eukaryota</taxon>
        <taxon>Viridiplantae</taxon>
        <taxon>Streptophyta</taxon>
        <taxon>Embryophyta</taxon>
        <taxon>Tracheophyta</taxon>
        <taxon>Spermatophyta</taxon>
        <taxon>Magnoliopsida</taxon>
        <taxon>eudicotyledons</taxon>
        <taxon>Gunneridae</taxon>
        <taxon>Pentapetalae</taxon>
        <taxon>rosids</taxon>
        <taxon>malvids</taxon>
        <taxon>Sapindales</taxon>
        <taxon>Sapindaceae</taxon>
        <taxon>Hippocastanoideae</taxon>
        <taxon>Acereae</taxon>
        <taxon>Dipteronia</taxon>
    </lineage>
</organism>
<protein>
    <submittedName>
        <fullName evidence="1">Uncharacterized protein</fullName>
    </submittedName>
</protein>
<comment type="caution">
    <text evidence="1">The sequence shown here is derived from an EMBL/GenBank/DDBJ whole genome shotgun (WGS) entry which is preliminary data.</text>
</comment>
<evidence type="ECO:0000313" key="1">
    <source>
        <dbReference type="EMBL" id="KAK2647738.1"/>
    </source>
</evidence>
<accession>A0AAD9U571</accession>
<dbReference type="EMBL" id="JANJYI010000005">
    <property type="protein sequence ID" value="KAK2647738.1"/>
    <property type="molecule type" value="Genomic_DNA"/>
</dbReference>
<dbReference type="AlphaFoldDB" id="A0AAD9U571"/>
<gene>
    <name evidence="1" type="ORF">Ddye_015227</name>
</gene>
<evidence type="ECO:0000313" key="2">
    <source>
        <dbReference type="Proteomes" id="UP001280121"/>
    </source>
</evidence>
<name>A0AAD9U571_9ROSI</name>